<keyword evidence="5" id="KW-0804">Transcription</keyword>
<dbReference type="SUPFAM" id="SSF48452">
    <property type="entry name" value="TPR-like"/>
    <property type="match status" value="1"/>
</dbReference>
<keyword evidence="9" id="KW-1185">Reference proteome</keyword>
<name>A0A5R9FQL0_9ACTN</name>
<dbReference type="Proteomes" id="UP000305906">
    <property type="component" value="Unassembled WGS sequence"/>
</dbReference>
<reference evidence="8 9" key="1">
    <citation type="submission" date="2019-05" db="EMBL/GenBank/DDBJ databases">
        <title>Streptomyces sp. NEAU-C151, a novel actinomycete isolated from soil.</title>
        <authorList>
            <person name="Han L."/>
            <person name="Jiang H."/>
        </authorList>
    </citation>
    <scope>NUCLEOTIDE SEQUENCE [LARGE SCALE GENOMIC DNA]</scope>
    <source>
        <strain evidence="8 9">NEAU-C151</strain>
    </source>
</reference>
<comment type="similarity">
    <text evidence="1">Belongs to the AfsR/DnrI/RedD regulatory family.</text>
</comment>
<dbReference type="SMART" id="SM01043">
    <property type="entry name" value="BTAD"/>
    <property type="match status" value="1"/>
</dbReference>
<dbReference type="SMART" id="SM00862">
    <property type="entry name" value="Trans_reg_C"/>
    <property type="match status" value="1"/>
</dbReference>
<dbReference type="GO" id="GO:0000160">
    <property type="term" value="P:phosphorelay signal transduction system"/>
    <property type="evidence" value="ECO:0007669"/>
    <property type="project" value="UniProtKB-KW"/>
</dbReference>
<evidence type="ECO:0000313" key="8">
    <source>
        <dbReference type="EMBL" id="TLS43123.1"/>
    </source>
</evidence>
<evidence type="ECO:0000256" key="3">
    <source>
        <dbReference type="ARBA" id="ARBA00023015"/>
    </source>
</evidence>
<dbReference type="SUPFAM" id="SSF46894">
    <property type="entry name" value="C-terminal effector domain of the bipartite response regulators"/>
    <property type="match status" value="1"/>
</dbReference>
<evidence type="ECO:0000259" key="7">
    <source>
        <dbReference type="PROSITE" id="PS51755"/>
    </source>
</evidence>
<dbReference type="PANTHER" id="PTHR35807">
    <property type="entry name" value="TRANSCRIPTIONAL REGULATOR REDD-RELATED"/>
    <property type="match status" value="1"/>
</dbReference>
<dbReference type="CDD" id="cd15831">
    <property type="entry name" value="BTAD"/>
    <property type="match status" value="1"/>
</dbReference>
<comment type="caution">
    <text evidence="8">The sequence shown here is derived from an EMBL/GenBank/DDBJ whole genome shotgun (WGS) entry which is preliminary data.</text>
</comment>
<keyword evidence="3" id="KW-0805">Transcription regulation</keyword>
<dbReference type="GO" id="GO:0006355">
    <property type="term" value="P:regulation of DNA-templated transcription"/>
    <property type="evidence" value="ECO:0007669"/>
    <property type="project" value="InterPro"/>
</dbReference>
<dbReference type="PANTHER" id="PTHR35807:SF1">
    <property type="entry name" value="TRANSCRIPTIONAL REGULATOR REDD"/>
    <property type="match status" value="1"/>
</dbReference>
<sequence length="253" mass="28248">MEFGILGPVSVRARGAEMRLDGEKQRTVLAALLIAEGSFFPDAELSWLLWGDRPPATHTAQIYNYVSRLRRTLGPDVGIFRRPHGYLMRIGTASFDLLRFRDLAGQGQSAILAGKYEEAGDLLRDALTLWRGPVLANVSEHLAGSEGPPLEEARISVLAGRVEADLAVGRHPQVLPELTRLVDRHPLHERFRAQLMTALYRCDRQAEALALYDHGRRLLGDELGVEPGPLLREVHRAILASDPCLHRPLDQWH</sequence>
<dbReference type="InterPro" id="IPR036388">
    <property type="entry name" value="WH-like_DNA-bd_sf"/>
</dbReference>
<evidence type="ECO:0000313" key="9">
    <source>
        <dbReference type="Proteomes" id="UP000305906"/>
    </source>
</evidence>
<evidence type="ECO:0000256" key="6">
    <source>
        <dbReference type="PROSITE-ProRule" id="PRU01091"/>
    </source>
</evidence>
<dbReference type="GO" id="GO:0003677">
    <property type="term" value="F:DNA binding"/>
    <property type="evidence" value="ECO:0007669"/>
    <property type="project" value="UniProtKB-UniRule"/>
</dbReference>
<dbReference type="InterPro" id="IPR001867">
    <property type="entry name" value="OmpR/PhoB-type_DNA-bd"/>
</dbReference>
<dbReference type="InterPro" id="IPR005158">
    <property type="entry name" value="BTAD"/>
</dbReference>
<dbReference type="Gene3D" id="1.25.40.10">
    <property type="entry name" value="Tetratricopeptide repeat domain"/>
    <property type="match status" value="1"/>
</dbReference>
<protein>
    <submittedName>
        <fullName evidence="8">AfsR/SARP family transcriptional regulator</fullName>
    </submittedName>
</protein>
<feature type="DNA-binding region" description="OmpR/PhoB-type" evidence="6">
    <location>
        <begin position="1"/>
        <end position="90"/>
    </location>
</feature>
<dbReference type="EMBL" id="VBZC01000033">
    <property type="protein sequence ID" value="TLS43123.1"/>
    <property type="molecule type" value="Genomic_DNA"/>
</dbReference>
<accession>A0A5R9FQL0</accession>
<evidence type="ECO:0000256" key="2">
    <source>
        <dbReference type="ARBA" id="ARBA00023012"/>
    </source>
</evidence>
<feature type="domain" description="OmpR/PhoB-type" evidence="7">
    <location>
        <begin position="1"/>
        <end position="90"/>
    </location>
</feature>
<evidence type="ECO:0000256" key="1">
    <source>
        <dbReference type="ARBA" id="ARBA00005820"/>
    </source>
</evidence>
<organism evidence="8 9">
    <name type="scientific">Streptomyces montanus</name>
    <dbReference type="NCBI Taxonomy" id="2580423"/>
    <lineage>
        <taxon>Bacteria</taxon>
        <taxon>Bacillati</taxon>
        <taxon>Actinomycetota</taxon>
        <taxon>Actinomycetes</taxon>
        <taxon>Kitasatosporales</taxon>
        <taxon>Streptomycetaceae</taxon>
        <taxon>Streptomyces</taxon>
    </lineage>
</organism>
<dbReference type="InterPro" id="IPR016032">
    <property type="entry name" value="Sig_transdc_resp-reg_C-effctor"/>
</dbReference>
<evidence type="ECO:0000256" key="5">
    <source>
        <dbReference type="ARBA" id="ARBA00023163"/>
    </source>
</evidence>
<evidence type="ECO:0000256" key="4">
    <source>
        <dbReference type="ARBA" id="ARBA00023125"/>
    </source>
</evidence>
<dbReference type="Gene3D" id="1.10.10.10">
    <property type="entry name" value="Winged helix-like DNA-binding domain superfamily/Winged helix DNA-binding domain"/>
    <property type="match status" value="1"/>
</dbReference>
<keyword evidence="4 6" id="KW-0238">DNA-binding</keyword>
<dbReference type="InterPro" id="IPR011990">
    <property type="entry name" value="TPR-like_helical_dom_sf"/>
</dbReference>
<dbReference type="PROSITE" id="PS51755">
    <property type="entry name" value="OMPR_PHOB"/>
    <property type="match status" value="1"/>
</dbReference>
<dbReference type="Pfam" id="PF03704">
    <property type="entry name" value="BTAD"/>
    <property type="match status" value="1"/>
</dbReference>
<gene>
    <name evidence="8" type="ORF">FE633_27705</name>
</gene>
<dbReference type="AlphaFoldDB" id="A0A5R9FQL0"/>
<keyword evidence="2" id="KW-0902">Two-component regulatory system</keyword>
<proteinExistence type="inferred from homology"/>
<dbReference type="InterPro" id="IPR051677">
    <property type="entry name" value="AfsR-DnrI-RedD_regulator"/>
</dbReference>